<dbReference type="InterPro" id="IPR057882">
    <property type="entry name" value="ENGase_C"/>
</dbReference>
<dbReference type="OrthoDB" id="284473at2759"/>
<dbReference type="eggNOG" id="KOG2331">
    <property type="taxonomic scope" value="Eukaryota"/>
</dbReference>
<dbReference type="Gene3D" id="3.20.20.80">
    <property type="entry name" value="Glycosidases"/>
    <property type="match status" value="1"/>
</dbReference>
<dbReference type="Pfam" id="PF25529">
    <property type="entry name" value="Ig_ENGASE1_C"/>
    <property type="match status" value="1"/>
</dbReference>
<evidence type="ECO:0000256" key="8">
    <source>
        <dbReference type="ARBA" id="ARBA00060018"/>
    </source>
</evidence>
<dbReference type="Pfam" id="PF03644">
    <property type="entry name" value="Glyco_hydro_85"/>
    <property type="match status" value="1"/>
</dbReference>
<dbReference type="EC" id="3.2.1.96" evidence="3"/>
<evidence type="ECO:0000256" key="9">
    <source>
        <dbReference type="SAM" id="Phobius"/>
    </source>
</evidence>
<comment type="catalytic activity">
    <reaction evidence="7">
        <text>an N(4)-(oligosaccharide-(1-&gt;3)-[oligosaccharide-(1-&gt;6)]-beta-D-Man-(1-&gt;4)-beta-D-GlcNAc-(1-&gt;4)-alpha-D-GlcNAc)-L-asparaginyl-[protein] + H2O = an oligosaccharide-(1-&gt;3)-[oligosaccharide-(1-&gt;6)]-beta-D-Man-(1-&gt;4)-D-GlcNAc + N(4)-(N-acetyl-beta-D-glucosaminyl)-L-asparaginyl-[protein]</text>
        <dbReference type="Rhea" id="RHEA:73067"/>
        <dbReference type="Rhea" id="RHEA-COMP:12603"/>
        <dbReference type="Rhea" id="RHEA-COMP:18176"/>
        <dbReference type="ChEBI" id="CHEBI:15377"/>
        <dbReference type="ChEBI" id="CHEBI:132248"/>
        <dbReference type="ChEBI" id="CHEBI:192714"/>
        <dbReference type="ChEBI" id="CHEBI:192715"/>
        <dbReference type="EC" id="3.2.1.96"/>
    </reaction>
</comment>
<feature type="domain" description="Cytosolic endo-beta-N-acetylglucosaminidase C-terminal" evidence="11">
    <location>
        <begin position="633"/>
        <end position="752"/>
    </location>
</feature>
<dbReference type="CDD" id="cd06547">
    <property type="entry name" value="GH85_ENGase"/>
    <property type="match status" value="1"/>
</dbReference>
<accession>V4TBV4</accession>
<gene>
    <name evidence="12" type="ORF">CICLE_v10030777mg</name>
</gene>
<dbReference type="InterPro" id="IPR032979">
    <property type="entry name" value="ENGase"/>
</dbReference>
<keyword evidence="13" id="KW-1185">Reference proteome</keyword>
<organism evidence="12 13">
    <name type="scientific">Citrus clementina</name>
    <name type="common">Clementine</name>
    <name type="synonym">Citrus deliciosa x Citrus sinensis</name>
    <dbReference type="NCBI Taxonomy" id="85681"/>
    <lineage>
        <taxon>Eukaryota</taxon>
        <taxon>Viridiplantae</taxon>
        <taxon>Streptophyta</taxon>
        <taxon>Embryophyta</taxon>
        <taxon>Tracheophyta</taxon>
        <taxon>Spermatophyta</taxon>
        <taxon>Magnoliopsida</taxon>
        <taxon>eudicotyledons</taxon>
        <taxon>Gunneridae</taxon>
        <taxon>Pentapetalae</taxon>
        <taxon>rosids</taxon>
        <taxon>malvids</taxon>
        <taxon>Sapindales</taxon>
        <taxon>Rutaceae</taxon>
        <taxon>Aurantioideae</taxon>
        <taxon>Citrus</taxon>
    </lineage>
</organism>
<dbReference type="Gramene" id="ESR49050">
    <property type="protein sequence ID" value="ESR49050"/>
    <property type="gene ID" value="CICLE_v10030777mg"/>
</dbReference>
<keyword evidence="9" id="KW-1133">Transmembrane helix</keyword>
<evidence type="ECO:0000256" key="1">
    <source>
        <dbReference type="ARBA" id="ARBA00004514"/>
    </source>
</evidence>
<feature type="domain" description="Cytosolic endo-beta-N-acetylglucosaminidase TIM barrel" evidence="10">
    <location>
        <begin position="148"/>
        <end position="424"/>
    </location>
</feature>
<dbReference type="STRING" id="85681.V4TBV4"/>
<feature type="transmembrane region" description="Helical" evidence="9">
    <location>
        <begin position="12"/>
        <end position="32"/>
    </location>
</feature>
<evidence type="ECO:0000313" key="12">
    <source>
        <dbReference type="EMBL" id="ESR49050.1"/>
    </source>
</evidence>
<keyword evidence="5" id="KW-0378">Hydrolase</keyword>
<sequence>MFQTHCQDLTFVFVFVFVFVVVPCILIIRILHHLLRTYINRKTLKTLRNSLLSLKKTLHSLVLFITMSNSNDDSSAVDPPPFDPLQPSIPISYPIKTLQDLHSRAYFDSFHYPFNKSTVPLHPLNGASPTLPARPRILVCHDMQGGYVDDKWVQGGTNADAYAIWHWHLMDVFVYFSHSLVTLPPPCWTNTAHRHGVKVLGTFITEGDEGKVIATELLSTKESAHTYAERLAELAVALGFEGWLLNMEVKLDVDQIPNLKEFVSHLTQTMHSSVPGSLVIWYDSVTIDGKLEWQDQLNEKNKPFFDICDGIFVDYKWEEDYPKLSAAVAGDRKFDVYMGIDVFGRNTFGGGQWHTNVALDVIKKDDVSAAIFAPGWIYETKQSPDFQTAQNHWWSLVEKSWGILQNYPKVLPFYSNFDQGHGLHISLEGEQMLDSPWNNISSQGFQPMLEFKDDPNPDTIQVLVDFKEASYSGGGNVTFKGTLEENASFIARLFQAELLLGNFPVYITYSVKSEETSLLGLLLEFSSARKERKSVLLASRRIDQSSTKFSELIVPRQVKMLETTTEWATWEARIIMDGYAITGISAVCYMPEPSRRTLESTSNVQDNASVHTPAEYFAILGDISIKTSGQNSDFPLSSSWLVEAQYVKFASDSQGTKTLSAKIIWKLKDGNDSVFPQYNIYLGKPAKQAVGSLDGRVESTQEYLGVARVESFYISNLIIPSNTDTLKFIIQVCSVEGTSQNLDKSPFLLLDVKDK</sequence>
<dbReference type="Gene3D" id="2.60.120.260">
    <property type="entry name" value="Galactose-binding domain-like"/>
    <property type="match status" value="1"/>
</dbReference>
<keyword evidence="9" id="KW-0812">Transmembrane</keyword>
<evidence type="ECO:0000259" key="10">
    <source>
        <dbReference type="Pfam" id="PF03644"/>
    </source>
</evidence>
<evidence type="ECO:0000256" key="5">
    <source>
        <dbReference type="ARBA" id="ARBA00022801"/>
    </source>
</evidence>
<keyword evidence="6" id="KW-0326">Glycosidase</keyword>
<evidence type="ECO:0000259" key="11">
    <source>
        <dbReference type="Pfam" id="PF25529"/>
    </source>
</evidence>
<dbReference type="EMBL" id="KI536726">
    <property type="protein sequence ID" value="ESR49050.1"/>
    <property type="molecule type" value="Genomic_DNA"/>
</dbReference>
<dbReference type="OMA" id="WGVLQSY"/>
<comment type="function">
    <text evidence="8">Endoglycosidase that releases N-glycans from glycoproteins by cleaving the beta-1,4-glycosidic bond in the N,N'-diacetylchitobiose core. Involved in the production of high-mannose type N-glycans during plant development and fruit maturation.</text>
</comment>
<dbReference type="KEGG" id="cic:CICLE_v10030777mg"/>
<name>V4TBV4_CITCL</name>
<evidence type="ECO:0000313" key="13">
    <source>
        <dbReference type="Proteomes" id="UP000030687"/>
    </source>
</evidence>
<comment type="similarity">
    <text evidence="2">Belongs to the glycosyl hydrolase 85 family.</text>
</comment>
<dbReference type="AlphaFoldDB" id="V4TBV4"/>
<dbReference type="InterPro" id="IPR005201">
    <property type="entry name" value="TIM_ENGase"/>
</dbReference>
<proteinExistence type="inferred from homology"/>
<comment type="subcellular location">
    <subcellularLocation>
        <location evidence="1">Cytoplasm</location>
        <location evidence="1">Cytosol</location>
    </subcellularLocation>
</comment>
<dbReference type="PANTHER" id="PTHR13246:SF1">
    <property type="entry name" value="CYTOSOLIC ENDO-BETA-N-ACETYLGLUCOSAMINIDASE"/>
    <property type="match status" value="1"/>
</dbReference>
<dbReference type="FunCoup" id="V4TBV4">
    <property type="interactions" value="1018"/>
</dbReference>
<dbReference type="FunFam" id="3.20.20.80:FF:000043">
    <property type="entry name" value="cytosolic endo-beta-N-acetylglucosaminidase"/>
    <property type="match status" value="1"/>
</dbReference>
<dbReference type="GO" id="GO:0005829">
    <property type="term" value="C:cytosol"/>
    <property type="evidence" value="ECO:0007669"/>
    <property type="project" value="UniProtKB-SubCell"/>
</dbReference>
<evidence type="ECO:0000256" key="3">
    <source>
        <dbReference type="ARBA" id="ARBA00012566"/>
    </source>
</evidence>
<protein>
    <recommendedName>
        <fullName evidence="3">mannosyl-glycoprotein endo-beta-N-acetylglucosaminidase</fullName>
        <ecNumber evidence="3">3.2.1.96</ecNumber>
    </recommendedName>
</protein>
<evidence type="ECO:0000256" key="6">
    <source>
        <dbReference type="ARBA" id="ARBA00023295"/>
    </source>
</evidence>
<dbReference type="Proteomes" id="UP000030687">
    <property type="component" value="Unassembled WGS sequence"/>
</dbReference>
<reference evidence="12 13" key="1">
    <citation type="submission" date="2013-10" db="EMBL/GenBank/DDBJ databases">
        <authorList>
            <consortium name="International Citrus Genome Consortium"/>
            <person name="Jenkins J."/>
            <person name="Schmutz J."/>
            <person name="Prochnik S."/>
            <person name="Rokhsar D."/>
            <person name="Gmitter F."/>
            <person name="Ollitrault P."/>
            <person name="Machado M."/>
            <person name="Talon M."/>
            <person name="Wincker P."/>
            <person name="Jaillon O."/>
            <person name="Morgante M."/>
        </authorList>
    </citation>
    <scope>NUCLEOTIDE SEQUENCE</scope>
    <source>
        <strain evidence="13">cv. Clemenules</strain>
    </source>
</reference>
<evidence type="ECO:0000256" key="2">
    <source>
        <dbReference type="ARBA" id="ARBA00007849"/>
    </source>
</evidence>
<dbReference type="InParanoid" id="V4TBV4"/>
<keyword evidence="9" id="KW-0472">Membrane</keyword>
<dbReference type="PANTHER" id="PTHR13246">
    <property type="entry name" value="ENDO BETA N-ACETYLGLUCOSAMINIDASE"/>
    <property type="match status" value="1"/>
</dbReference>
<evidence type="ECO:0000256" key="7">
    <source>
        <dbReference type="ARBA" id="ARBA00034414"/>
    </source>
</evidence>
<dbReference type="GO" id="GO:0033925">
    <property type="term" value="F:mannosyl-glycoprotein endo-beta-N-acetylglucosaminidase activity"/>
    <property type="evidence" value="ECO:0007669"/>
    <property type="project" value="UniProtKB-EC"/>
</dbReference>
<keyword evidence="4" id="KW-0963">Cytoplasm</keyword>
<dbReference type="GO" id="GO:0006491">
    <property type="term" value="P:N-glycan processing"/>
    <property type="evidence" value="ECO:0007669"/>
    <property type="project" value="UniProtKB-ARBA"/>
</dbReference>
<evidence type="ECO:0000256" key="4">
    <source>
        <dbReference type="ARBA" id="ARBA00022490"/>
    </source>
</evidence>